<dbReference type="SUPFAM" id="SSF103473">
    <property type="entry name" value="MFS general substrate transporter"/>
    <property type="match status" value="1"/>
</dbReference>
<keyword evidence="2" id="KW-0813">Transport</keyword>
<evidence type="ECO:0000313" key="10">
    <source>
        <dbReference type="Proteomes" id="UP000704762"/>
    </source>
</evidence>
<organism evidence="9 10">
    <name type="scientific">Microlunatus panaciterrae</name>
    <dbReference type="NCBI Taxonomy" id="400768"/>
    <lineage>
        <taxon>Bacteria</taxon>
        <taxon>Bacillati</taxon>
        <taxon>Actinomycetota</taxon>
        <taxon>Actinomycetes</taxon>
        <taxon>Propionibacteriales</taxon>
        <taxon>Propionibacteriaceae</taxon>
        <taxon>Microlunatus</taxon>
    </lineage>
</organism>
<evidence type="ECO:0000256" key="5">
    <source>
        <dbReference type="ARBA" id="ARBA00022989"/>
    </source>
</evidence>
<accession>A0ABS2RJH9</accession>
<keyword evidence="6 7" id="KW-0472">Membrane</keyword>
<dbReference type="PANTHER" id="PTHR23513">
    <property type="entry name" value="INTEGRAL MEMBRANE EFFLUX PROTEIN-RELATED"/>
    <property type="match status" value="1"/>
</dbReference>
<feature type="transmembrane region" description="Helical" evidence="7">
    <location>
        <begin position="267"/>
        <end position="290"/>
    </location>
</feature>
<feature type="transmembrane region" description="Helical" evidence="7">
    <location>
        <begin position="239"/>
        <end position="260"/>
    </location>
</feature>
<feature type="domain" description="Major facilitator superfamily (MFS) profile" evidence="8">
    <location>
        <begin position="209"/>
        <end position="431"/>
    </location>
</feature>
<dbReference type="RefSeq" id="WP_204917736.1">
    <property type="nucleotide sequence ID" value="NZ_BAAAQP010000001.1"/>
</dbReference>
<comment type="subcellular location">
    <subcellularLocation>
        <location evidence="1">Cell inner membrane</location>
        <topology evidence="1">Multi-pass membrane protein</topology>
    </subcellularLocation>
</comment>
<proteinExistence type="predicted"/>
<feature type="transmembrane region" description="Helical" evidence="7">
    <location>
        <begin position="48"/>
        <end position="69"/>
    </location>
</feature>
<dbReference type="InterPro" id="IPR036259">
    <property type="entry name" value="MFS_trans_sf"/>
</dbReference>
<dbReference type="InterPro" id="IPR010290">
    <property type="entry name" value="TM_effector"/>
</dbReference>
<keyword evidence="5 7" id="KW-1133">Transmembrane helix</keyword>
<feature type="transmembrane region" description="Helical" evidence="7">
    <location>
        <begin position="81"/>
        <end position="102"/>
    </location>
</feature>
<feature type="transmembrane region" description="Helical" evidence="7">
    <location>
        <begin position="20"/>
        <end position="42"/>
    </location>
</feature>
<keyword evidence="4 7" id="KW-0812">Transmembrane</keyword>
<evidence type="ECO:0000256" key="4">
    <source>
        <dbReference type="ARBA" id="ARBA00022692"/>
    </source>
</evidence>
<keyword evidence="10" id="KW-1185">Reference proteome</keyword>
<evidence type="ECO:0000256" key="7">
    <source>
        <dbReference type="SAM" id="Phobius"/>
    </source>
</evidence>
<feature type="transmembrane region" description="Helical" evidence="7">
    <location>
        <begin position="150"/>
        <end position="168"/>
    </location>
</feature>
<name>A0ABS2RJH9_9ACTN</name>
<dbReference type="EMBL" id="JAFBCF010000001">
    <property type="protein sequence ID" value="MBM7799168.1"/>
    <property type="molecule type" value="Genomic_DNA"/>
</dbReference>
<evidence type="ECO:0000256" key="3">
    <source>
        <dbReference type="ARBA" id="ARBA00022475"/>
    </source>
</evidence>
<keyword evidence="3" id="KW-1003">Cell membrane</keyword>
<sequence>MSVLLDLTPLRASPAFRRLWWGLGISNFGTQLTVVAVGLQVYDLTRSTLAVGVLGICALVPLVGLGLYGGALVDAHDRRRVALLSSFGLWLVVLALAAQAWLGVGSVELLYALVALQSAGFAINNPARSAIVPRLIDPQLLPAANVLQTIAWNVALTVGPLVGAFLVASWDFSEAYTIDAVLFTVALWALWRLPELPPLHESADNPEAAAPKRGLSSVLEGLRYLATRPNVRMTFVVDLIAMILSMPRVLFPAVGVLFLGGGATTTGILSAAFAAGAVLAGLFSGGLVGIRWQGRVIAVAICCFGLSVVGFGVVLVLVGPTSPDRVLVGALIVALAFLALAGASDAVSSVFRQTILQSATPDDMRGRLQGIFIVVVAGGPRLGDLVLGAEASLLHEGWAAVIGGACCAVLVVAVTVWQRRFLAYDGRHPVP</sequence>
<feature type="transmembrane region" description="Helical" evidence="7">
    <location>
        <begin position="397"/>
        <end position="417"/>
    </location>
</feature>
<dbReference type="Gene3D" id="1.20.1250.20">
    <property type="entry name" value="MFS general substrate transporter like domains"/>
    <property type="match status" value="1"/>
</dbReference>
<dbReference type="InterPro" id="IPR020846">
    <property type="entry name" value="MFS_dom"/>
</dbReference>
<evidence type="ECO:0000259" key="8">
    <source>
        <dbReference type="PROSITE" id="PS50850"/>
    </source>
</evidence>
<dbReference type="PANTHER" id="PTHR23513:SF9">
    <property type="entry name" value="ENTEROBACTIN EXPORTER ENTS"/>
    <property type="match status" value="1"/>
</dbReference>
<dbReference type="CDD" id="cd06173">
    <property type="entry name" value="MFS_MefA_like"/>
    <property type="match status" value="1"/>
</dbReference>
<dbReference type="PROSITE" id="PS50850">
    <property type="entry name" value="MFS"/>
    <property type="match status" value="1"/>
</dbReference>
<evidence type="ECO:0000313" key="9">
    <source>
        <dbReference type="EMBL" id="MBM7799168.1"/>
    </source>
</evidence>
<reference evidence="9 10" key="1">
    <citation type="submission" date="2021-01" db="EMBL/GenBank/DDBJ databases">
        <title>Sequencing the genomes of 1000 actinobacteria strains.</title>
        <authorList>
            <person name="Klenk H.-P."/>
        </authorList>
    </citation>
    <scope>NUCLEOTIDE SEQUENCE [LARGE SCALE GENOMIC DNA]</scope>
    <source>
        <strain evidence="9 10">DSM 18662</strain>
    </source>
</reference>
<protein>
    <submittedName>
        <fullName evidence="9">MFS family permease</fullName>
    </submittedName>
</protein>
<dbReference type="Pfam" id="PF05977">
    <property type="entry name" value="MFS_3"/>
    <property type="match status" value="1"/>
</dbReference>
<feature type="transmembrane region" description="Helical" evidence="7">
    <location>
        <begin position="296"/>
        <end position="319"/>
    </location>
</feature>
<evidence type="ECO:0000256" key="1">
    <source>
        <dbReference type="ARBA" id="ARBA00004429"/>
    </source>
</evidence>
<comment type="caution">
    <text evidence="9">The sequence shown here is derived from an EMBL/GenBank/DDBJ whole genome shotgun (WGS) entry which is preliminary data.</text>
</comment>
<gene>
    <name evidence="9" type="ORF">JOE57_002089</name>
</gene>
<feature type="transmembrane region" description="Helical" evidence="7">
    <location>
        <begin position="326"/>
        <end position="344"/>
    </location>
</feature>
<evidence type="ECO:0000256" key="6">
    <source>
        <dbReference type="ARBA" id="ARBA00023136"/>
    </source>
</evidence>
<dbReference type="Proteomes" id="UP000704762">
    <property type="component" value="Unassembled WGS sequence"/>
</dbReference>
<evidence type="ECO:0000256" key="2">
    <source>
        <dbReference type="ARBA" id="ARBA00022448"/>
    </source>
</evidence>